<evidence type="ECO:0000256" key="2">
    <source>
        <dbReference type="ARBA" id="ARBA00022448"/>
    </source>
</evidence>
<evidence type="ECO:0000256" key="5">
    <source>
        <dbReference type="ARBA" id="ARBA00022989"/>
    </source>
</evidence>
<keyword evidence="4 7" id="KW-0812">Transmembrane</keyword>
<feature type="region of interest" description="Disordered" evidence="8">
    <location>
        <begin position="1"/>
        <end position="31"/>
    </location>
</feature>
<evidence type="ECO:0000256" key="8">
    <source>
        <dbReference type="SAM" id="MobiDB-lite"/>
    </source>
</evidence>
<dbReference type="Pfam" id="PF00528">
    <property type="entry name" value="BPD_transp_1"/>
    <property type="match status" value="1"/>
</dbReference>
<dbReference type="EMBL" id="JAGSOH010000044">
    <property type="protein sequence ID" value="MBR7827888.1"/>
    <property type="molecule type" value="Genomic_DNA"/>
</dbReference>
<evidence type="ECO:0000313" key="11">
    <source>
        <dbReference type="Proteomes" id="UP000676325"/>
    </source>
</evidence>
<dbReference type="InterPro" id="IPR035906">
    <property type="entry name" value="MetI-like_sf"/>
</dbReference>
<dbReference type="PROSITE" id="PS50928">
    <property type="entry name" value="ABC_TM1"/>
    <property type="match status" value="1"/>
</dbReference>
<reference evidence="10" key="1">
    <citation type="submission" date="2021-04" db="EMBL/GenBank/DDBJ databases">
        <title>Genome based classification of Actinospica acidithermotolerans sp. nov., an actinobacterium isolated from an Indonesian hot spring.</title>
        <authorList>
            <person name="Kusuma A.B."/>
            <person name="Putra K.E."/>
            <person name="Nafisah S."/>
            <person name="Loh J."/>
            <person name="Nouioui I."/>
            <person name="Goodfellow M."/>
        </authorList>
    </citation>
    <scope>NUCLEOTIDE SEQUENCE</scope>
    <source>
        <strain evidence="10">MGRD01-02</strain>
    </source>
</reference>
<feature type="compositionally biased region" description="Polar residues" evidence="8">
    <location>
        <begin position="1"/>
        <end position="10"/>
    </location>
</feature>
<dbReference type="Proteomes" id="UP000676325">
    <property type="component" value="Unassembled WGS sequence"/>
</dbReference>
<keyword evidence="3" id="KW-1003">Cell membrane</keyword>
<evidence type="ECO:0000256" key="4">
    <source>
        <dbReference type="ARBA" id="ARBA00022692"/>
    </source>
</evidence>
<feature type="transmembrane region" description="Helical" evidence="7">
    <location>
        <begin position="237"/>
        <end position="257"/>
    </location>
</feature>
<dbReference type="PANTHER" id="PTHR30193:SF41">
    <property type="entry name" value="DIACETYLCHITOBIOSE UPTAKE SYSTEM PERMEASE PROTEIN NGCF"/>
    <property type="match status" value="1"/>
</dbReference>
<dbReference type="SUPFAM" id="SSF160964">
    <property type="entry name" value="MalF N-terminal region-like"/>
    <property type="match status" value="1"/>
</dbReference>
<feature type="domain" description="ABC transmembrane type-1" evidence="9">
    <location>
        <begin position="99"/>
        <end position="311"/>
    </location>
</feature>
<evidence type="ECO:0000256" key="7">
    <source>
        <dbReference type="RuleBase" id="RU363032"/>
    </source>
</evidence>
<feature type="transmembrane region" description="Helical" evidence="7">
    <location>
        <begin position="41"/>
        <end position="59"/>
    </location>
</feature>
<dbReference type="InterPro" id="IPR000515">
    <property type="entry name" value="MetI-like"/>
</dbReference>
<keyword evidence="2 7" id="KW-0813">Transport</keyword>
<keyword evidence="11" id="KW-1185">Reference proteome</keyword>
<dbReference type="CDD" id="cd06261">
    <property type="entry name" value="TM_PBP2"/>
    <property type="match status" value="1"/>
</dbReference>
<comment type="caution">
    <text evidence="10">The sequence shown here is derived from an EMBL/GenBank/DDBJ whole genome shotgun (WGS) entry which is preliminary data.</text>
</comment>
<dbReference type="AlphaFoldDB" id="A0A941EC47"/>
<comment type="similarity">
    <text evidence="7">Belongs to the binding-protein-dependent transport system permease family.</text>
</comment>
<accession>A0A941EC47</accession>
<keyword evidence="6 7" id="KW-0472">Membrane</keyword>
<feature type="transmembrane region" description="Helical" evidence="7">
    <location>
        <begin position="135"/>
        <end position="155"/>
    </location>
</feature>
<dbReference type="GO" id="GO:0055085">
    <property type="term" value="P:transmembrane transport"/>
    <property type="evidence" value="ECO:0007669"/>
    <property type="project" value="InterPro"/>
</dbReference>
<evidence type="ECO:0000256" key="1">
    <source>
        <dbReference type="ARBA" id="ARBA00004651"/>
    </source>
</evidence>
<dbReference type="PANTHER" id="PTHR30193">
    <property type="entry name" value="ABC TRANSPORTER PERMEASE PROTEIN"/>
    <property type="match status" value="1"/>
</dbReference>
<keyword evidence="5 7" id="KW-1133">Transmembrane helix</keyword>
<name>A0A941EC47_9ACTN</name>
<dbReference type="SUPFAM" id="SSF161098">
    <property type="entry name" value="MetI-like"/>
    <property type="match status" value="1"/>
</dbReference>
<evidence type="ECO:0000259" key="9">
    <source>
        <dbReference type="PROSITE" id="PS50928"/>
    </source>
</evidence>
<evidence type="ECO:0000256" key="6">
    <source>
        <dbReference type="ARBA" id="ARBA00023136"/>
    </source>
</evidence>
<sequence>MAGITGSSLAVATAAHEGPPEAVGAARPGRRRAARRGDGRIASLFLAPALVGFALFYLYPTIRGVYFSFTDYDLLSPPHSVGAANYRYLWRDPLFWNALRVTLQYVVINIVSQTVLALGLAWLMFRLTRSVLVRVLFLVPWLVPNVAVGLLWLWLLDANLGFVNHLITDLGGSSQGFFTTPSLAMPTIAVINTWQYTGYTALLFYAGMLQIPGTLFESARLDGAGEVRTFTRITLPLLRPIMALVLVVSLIGSFQIFDTVSIDPAQGGPVNATRVIYYYIYQLAFTQFRMGYASAVAVTLVLILGVLTFLQLRLLRASRSDLA</sequence>
<evidence type="ECO:0000313" key="10">
    <source>
        <dbReference type="EMBL" id="MBR7827888.1"/>
    </source>
</evidence>
<dbReference type="RefSeq" id="WP_212519030.1">
    <property type="nucleotide sequence ID" value="NZ_JAGSOH010000044.1"/>
</dbReference>
<proteinExistence type="inferred from homology"/>
<evidence type="ECO:0000256" key="3">
    <source>
        <dbReference type="ARBA" id="ARBA00022475"/>
    </source>
</evidence>
<gene>
    <name evidence="10" type="ORF">KDK95_16335</name>
</gene>
<dbReference type="Gene3D" id="1.10.3720.10">
    <property type="entry name" value="MetI-like"/>
    <property type="match status" value="1"/>
</dbReference>
<feature type="transmembrane region" description="Helical" evidence="7">
    <location>
        <begin position="290"/>
        <end position="310"/>
    </location>
</feature>
<organism evidence="10 11">
    <name type="scientific">Actinospica acidithermotolerans</name>
    <dbReference type="NCBI Taxonomy" id="2828514"/>
    <lineage>
        <taxon>Bacteria</taxon>
        <taxon>Bacillati</taxon>
        <taxon>Actinomycetota</taxon>
        <taxon>Actinomycetes</taxon>
        <taxon>Catenulisporales</taxon>
        <taxon>Actinospicaceae</taxon>
        <taxon>Actinospica</taxon>
    </lineage>
</organism>
<comment type="subcellular location">
    <subcellularLocation>
        <location evidence="1 7">Cell membrane</location>
        <topology evidence="1 7">Multi-pass membrane protein</topology>
    </subcellularLocation>
</comment>
<feature type="transmembrane region" description="Helical" evidence="7">
    <location>
        <begin position="103"/>
        <end position="123"/>
    </location>
</feature>
<dbReference type="InterPro" id="IPR051393">
    <property type="entry name" value="ABC_transporter_permease"/>
</dbReference>
<protein>
    <submittedName>
        <fullName evidence="10">Sugar ABC transporter permease</fullName>
    </submittedName>
</protein>
<dbReference type="GO" id="GO:0005886">
    <property type="term" value="C:plasma membrane"/>
    <property type="evidence" value="ECO:0007669"/>
    <property type="project" value="UniProtKB-SubCell"/>
</dbReference>